<protein>
    <submittedName>
        <fullName evidence="1">DUF885 domain-containing protein</fullName>
    </submittedName>
</protein>
<comment type="caution">
    <text evidence="1">The sequence shown here is derived from an EMBL/GenBank/DDBJ whole genome shotgun (WGS) entry which is preliminary data.</text>
</comment>
<dbReference type="PROSITE" id="PS51257">
    <property type="entry name" value="PROKAR_LIPOPROTEIN"/>
    <property type="match status" value="1"/>
</dbReference>
<dbReference type="AlphaFoldDB" id="A0AAE3DUF4"/>
<name>A0AAE3DUF4_9FIRM</name>
<dbReference type="PANTHER" id="PTHR33361">
    <property type="entry name" value="GLR0591 PROTEIN"/>
    <property type="match status" value="1"/>
</dbReference>
<dbReference type="PANTHER" id="PTHR33361:SF2">
    <property type="entry name" value="DUF885 DOMAIN-CONTAINING PROTEIN"/>
    <property type="match status" value="1"/>
</dbReference>
<evidence type="ECO:0000313" key="2">
    <source>
        <dbReference type="Proteomes" id="UP001197875"/>
    </source>
</evidence>
<keyword evidence="2" id="KW-1185">Reference proteome</keyword>
<proteinExistence type="predicted"/>
<dbReference type="Pfam" id="PF05960">
    <property type="entry name" value="DUF885"/>
    <property type="match status" value="1"/>
</dbReference>
<organism evidence="1 2">
    <name type="scientific">Fusicatenibacter faecihominis</name>
    <dbReference type="NCBI Taxonomy" id="2881276"/>
    <lineage>
        <taxon>Bacteria</taxon>
        <taxon>Bacillati</taxon>
        <taxon>Bacillota</taxon>
        <taxon>Clostridia</taxon>
        <taxon>Lachnospirales</taxon>
        <taxon>Lachnospiraceae</taxon>
        <taxon>Fusicatenibacter</taxon>
    </lineage>
</organism>
<accession>A0AAE3DUF4</accession>
<evidence type="ECO:0000313" key="1">
    <source>
        <dbReference type="EMBL" id="MCC2190729.1"/>
    </source>
</evidence>
<sequence>MRDRKLPSFLTFLFLPALFFLVFSACVFFNNRSFRQFTGQIFRSELAGNTLNLHYTLKHPENYGISEAPVTLGSAEPEVLEASGLVLENYQEVLRRFPYQTLSKTNRLTYDILQLYLQNQLSGQKFALYAEPLGPTIGTQAQLPVLLAEYAFRNKADIETYLTLLTEMDEYYSTLVHFEEAKSREGLFMSASAAQAVIDQCNAFIREPSKNFLITVFAEKIEEADFLTQVEKKHFLEQNEKAVLEHVIPAYQLLIRGLTALKNTGKNQQGLSGLPNGKAYYEYLLRDSTGSWASVDTIQKRIEQQLKTDFQKLTSLASAHPELLSRETLGSAIAFSLDNSPSTILNADGWYATDPSGRELEEKALAQWTPNEILSDLRQKIAADFPTPPEVSFSVKYVHSSLEDYLSPAFYLTPPLDDLTDNVIYINRASTYTALDLYTTLAHEGYPGHLYQTILSGSTTSDPVRNLLNFGGYIEGWATYVEMYAYGLSDTDPNLAELYRLNRSLTLGLSSLMDIAVHYHGFTEGDVAEALSKFGFEETSAQALYEALLEAPANYLRYYVGYLTFEDLRDAYKEKKGSAFSLKAFHQKVLEIGPAPFPVVSKYLLGK</sequence>
<dbReference type="InterPro" id="IPR010281">
    <property type="entry name" value="DUF885"/>
</dbReference>
<dbReference type="RefSeq" id="WP_227615812.1">
    <property type="nucleotide sequence ID" value="NZ_JAJEPR010000026.1"/>
</dbReference>
<gene>
    <name evidence="1" type="ORF">LKD71_13135</name>
</gene>
<reference evidence="1 2" key="1">
    <citation type="submission" date="2021-10" db="EMBL/GenBank/DDBJ databases">
        <title>Anaerobic single-cell dispensing facilitates the cultivation of human gut bacteria.</title>
        <authorList>
            <person name="Afrizal A."/>
        </authorList>
    </citation>
    <scope>NUCLEOTIDE SEQUENCE [LARGE SCALE GENOMIC DNA]</scope>
    <source>
        <strain evidence="1 2">CLA-AA-H277</strain>
    </source>
</reference>
<dbReference type="Proteomes" id="UP001197875">
    <property type="component" value="Unassembled WGS sequence"/>
</dbReference>
<dbReference type="EMBL" id="JAJEPR010000026">
    <property type="protein sequence ID" value="MCC2190729.1"/>
    <property type="molecule type" value="Genomic_DNA"/>
</dbReference>